<evidence type="ECO:0000259" key="1">
    <source>
        <dbReference type="Pfam" id="PF00590"/>
    </source>
</evidence>
<dbReference type="Pfam" id="PF00590">
    <property type="entry name" value="TP_methylase"/>
    <property type="match status" value="1"/>
</dbReference>
<accession>A0ABX3A2V1</accession>
<comment type="caution">
    <text evidence="2">The sequence shown here is derived from an EMBL/GenBank/DDBJ whole genome shotgun (WGS) entry which is preliminary data.</text>
</comment>
<sequence>MNIDQASLTLVGSGIKAISHLTEEAKAYIQHADQVCYLLNEPVAQKWIEKNNKNAFSLEKLYTKYPKRVDNYRAITDVIVEAVIKEQHVCVVLYGHPTVFAQPGLEAVRVLRSKGYTASILPGISAEDCLFVDLLINPGECGCQSFETTDFLIYQRNFDSRSHLVLWQVGIIGCLGHTANYDNHHAATILSGYLTKYYGERHEVVLYEAAQYPTFKPRIDKLPLNQLSEAQFSAITTLYVPPNPSNQANKNMLKALNIECS</sequence>
<dbReference type="Proteomes" id="UP000094329">
    <property type="component" value="Unassembled WGS sequence"/>
</dbReference>
<gene>
    <name evidence="2" type="ORF">BGC07_10070</name>
</gene>
<evidence type="ECO:0000313" key="2">
    <source>
        <dbReference type="EMBL" id="ODN43201.1"/>
    </source>
</evidence>
<feature type="domain" description="Tetrapyrrole methylase" evidence="1">
    <location>
        <begin position="8"/>
        <end position="213"/>
    </location>
</feature>
<dbReference type="InterPro" id="IPR014777">
    <property type="entry name" value="4pyrrole_Mease_sub1"/>
</dbReference>
<dbReference type="Gene3D" id="3.40.1010.10">
    <property type="entry name" value="Cobalt-precorrin-4 Transmethylase, Domain 1"/>
    <property type="match status" value="1"/>
</dbReference>
<keyword evidence="3" id="KW-1185">Reference proteome</keyword>
<proteinExistence type="predicted"/>
<dbReference type="InterPro" id="IPR035996">
    <property type="entry name" value="4pyrrol_Methylase_sf"/>
</dbReference>
<dbReference type="CDD" id="cd19916">
    <property type="entry name" value="OphMA_like"/>
    <property type="match status" value="1"/>
</dbReference>
<dbReference type="SUPFAM" id="SSF53790">
    <property type="entry name" value="Tetrapyrrole methylase"/>
    <property type="match status" value="1"/>
</dbReference>
<organism evidence="2 3">
    <name type="scientific">Piscirickettsia litoralis</name>
    <dbReference type="NCBI Taxonomy" id="1891921"/>
    <lineage>
        <taxon>Bacteria</taxon>
        <taxon>Pseudomonadati</taxon>
        <taxon>Pseudomonadota</taxon>
        <taxon>Gammaproteobacteria</taxon>
        <taxon>Thiotrichales</taxon>
        <taxon>Piscirickettsiaceae</taxon>
        <taxon>Piscirickettsia</taxon>
    </lineage>
</organism>
<reference evidence="2 3" key="1">
    <citation type="submission" date="2016-08" db="EMBL/GenBank/DDBJ databases">
        <title>Draft genome sequence of Candidatus Piscirickettsia litoralis, from seawater.</title>
        <authorList>
            <person name="Wan X."/>
            <person name="Lee A.J."/>
            <person name="Hou S."/>
            <person name="Donachie S.P."/>
        </authorList>
    </citation>
    <scope>NUCLEOTIDE SEQUENCE [LARGE SCALE GENOMIC DNA]</scope>
    <source>
        <strain evidence="2 3">Y2</strain>
    </source>
</reference>
<dbReference type="InterPro" id="IPR000878">
    <property type="entry name" value="4pyrrol_Mease"/>
</dbReference>
<protein>
    <recommendedName>
        <fullName evidence="1">Tetrapyrrole methylase domain-containing protein</fullName>
    </recommendedName>
</protein>
<dbReference type="EMBL" id="MDTU01000001">
    <property type="protein sequence ID" value="ODN43201.1"/>
    <property type="molecule type" value="Genomic_DNA"/>
</dbReference>
<dbReference type="RefSeq" id="WP_069313000.1">
    <property type="nucleotide sequence ID" value="NZ_MDTU01000001.1"/>
</dbReference>
<evidence type="ECO:0000313" key="3">
    <source>
        <dbReference type="Proteomes" id="UP000094329"/>
    </source>
</evidence>
<name>A0ABX3A2V1_9GAMM</name>